<keyword evidence="9" id="KW-0677">Repeat</keyword>
<dbReference type="EMBL" id="PKMF04000181">
    <property type="protein sequence ID" value="KAK7844679.1"/>
    <property type="molecule type" value="Genomic_DNA"/>
</dbReference>
<evidence type="ECO:0000256" key="5">
    <source>
        <dbReference type="ARBA" id="ARBA00022614"/>
    </source>
</evidence>
<reference evidence="22 23" key="1">
    <citation type="journal article" date="2018" name="Sci. Data">
        <title>The draft genome sequence of cork oak.</title>
        <authorList>
            <person name="Ramos A.M."/>
            <person name="Usie A."/>
            <person name="Barbosa P."/>
            <person name="Barros P.M."/>
            <person name="Capote T."/>
            <person name="Chaves I."/>
            <person name="Simoes F."/>
            <person name="Abreu I."/>
            <person name="Carrasquinho I."/>
            <person name="Faro C."/>
            <person name="Guimaraes J.B."/>
            <person name="Mendonca D."/>
            <person name="Nobrega F."/>
            <person name="Rodrigues L."/>
            <person name="Saibo N.J.M."/>
            <person name="Varela M.C."/>
            <person name="Egas C."/>
            <person name="Matos J."/>
            <person name="Miguel C.M."/>
            <person name="Oliveira M.M."/>
            <person name="Ricardo C.P."/>
            <person name="Goncalves S."/>
        </authorList>
    </citation>
    <scope>NUCLEOTIDE SEQUENCE [LARGE SCALE GENOMIC DNA]</scope>
    <source>
        <strain evidence="23">cv. HL8</strain>
    </source>
</reference>
<dbReference type="InterPro" id="IPR003591">
    <property type="entry name" value="Leu-rich_rpt_typical-subtyp"/>
</dbReference>
<keyword evidence="7 20" id="KW-0812">Transmembrane</keyword>
<comment type="subcellular location">
    <subcellularLocation>
        <location evidence="1">Membrane</location>
        <topology evidence="1">Single-pass membrane protein</topology>
    </subcellularLocation>
</comment>
<evidence type="ECO:0000256" key="8">
    <source>
        <dbReference type="ARBA" id="ARBA00022729"/>
    </source>
</evidence>
<feature type="transmembrane region" description="Helical" evidence="20">
    <location>
        <begin position="1444"/>
        <end position="1468"/>
    </location>
</feature>
<gene>
    <name evidence="22" type="ORF">CFP56_010612</name>
</gene>
<dbReference type="InterPro" id="IPR017441">
    <property type="entry name" value="Protein_kinase_ATP_BS"/>
</dbReference>
<dbReference type="SMART" id="SM00220">
    <property type="entry name" value="S_TKc"/>
    <property type="match status" value="2"/>
</dbReference>
<dbReference type="Pfam" id="PF13855">
    <property type="entry name" value="LRR_8"/>
    <property type="match status" value="2"/>
</dbReference>
<evidence type="ECO:0000259" key="21">
    <source>
        <dbReference type="PROSITE" id="PS50011"/>
    </source>
</evidence>
<dbReference type="Pfam" id="PF00069">
    <property type="entry name" value="Pkinase"/>
    <property type="match status" value="2"/>
</dbReference>
<evidence type="ECO:0000256" key="13">
    <source>
        <dbReference type="ARBA" id="ARBA00022989"/>
    </source>
</evidence>
<keyword evidence="14 20" id="KW-0472">Membrane</keyword>
<dbReference type="Proteomes" id="UP000237347">
    <property type="component" value="Unassembled WGS sequence"/>
</dbReference>
<evidence type="ECO:0000256" key="18">
    <source>
        <dbReference type="ARBA" id="ARBA00048679"/>
    </source>
</evidence>
<dbReference type="Gene3D" id="3.80.10.10">
    <property type="entry name" value="Ribonuclease Inhibitor"/>
    <property type="match status" value="5"/>
</dbReference>
<keyword evidence="6" id="KW-0808">Transferase</keyword>
<dbReference type="InterPro" id="IPR032675">
    <property type="entry name" value="LRR_dom_sf"/>
</dbReference>
<dbReference type="PROSITE" id="PS00108">
    <property type="entry name" value="PROTEIN_KINASE_ST"/>
    <property type="match status" value="2"/>
</dbReference>
<dbReference type="SUPFAM" id="SSF52058">
    <property type="entry name" value="L domain-like"/>
    <property type="match status" value="3"/>
</dbReference>
<dbReference type="Pfam" id="PF00560">
    <property type="entry name" value="LRR_1"/>
    <property type="match status" value="3"/>
</dbReference>
<evidence type="ECO:0000256" key="15">
    <source>
        <dbReference type="ARBA" id="ARBA00023170"/>
    </source>
</evidence>
<accession>A0AAW0L191</accession>
<keyword evidence="12 19" id="KW-0067">ATP-binding</keyword>
<comment type="caution">
    <text evidence="22">The sequence shown here is derived from an EMBL/GenBank/DDBJ whole genome shotgun (WGS) entry which is preliminary data.</text>
</comment>
<dbReference type="SUPFAM" id="SSF56112">
    <property type="entry name" value="Protein kinase-like (PK-like)"/>
    <property type="match status" value="2"/>
</dbReference>
<comment type="catalytic activity">
    <reaction evidence="18">
        <text>L-seryl-[protein] + ATP = O-phospho-L-seryl-[protein] + ADP + H(+)</text>
        <dbReference type="Rhea" id="RHEA:17989"/>
        <dbReference type="Rhea" id="RHEA-COMP:9863"/>
        <dbReference type="Rhea" id="RHEA-COMP:11604"/>
        <dbReference type="ChEBI" id="CHEBI:15378"/>
        <dbReference type="ChEBI" id="CHEBI:29999"/>
        <dbReference type="ChEBI" id="CHEBI:30616"/>
        <dbReference type="ChEBI" id="CHEBI:83421"/>
        <dbReference type="ChEBI" id="CHEBI:456216"/>
        <dbReference type="EC" id="2.7.11.1"/>
    </reaction>
</comment>
<keyword evidence="5" id="KW-0433">Leucine-rich repeat</keyword>
<organism evidence="22 23">
    <name type="scientific">Quercus suber</name>
    <name type="common">Cork oak</name>
    <dbReference type="NCBI Taxonomy" id="58331"/>
    <lineage>
        <taxon>Eukaryota</taxon>
        <taxon>Viridiplantae</taxon>
        <taxon>Streptophyta</taxon>
        <taxon>Embryophyta</taxon>
        <taxon>Tracheophyta</taxon>
        <taxon>Spermatophyta</taxon>
        <taxon>Magnoliopsida</taxon>
        <taxon>eudicotyledons</taxon>
        <taxon>Gunneridae</taxon>
        <taxon>Pentapetalae</taxon>
        <taxon>rosids</taxon>
        <taxon>fabids</taxon>
        <taxon>Fagales</taxon>
        <taxon>Fagaceae</taxon>
        <taxon>Quercus</taxon>
    </lineage>
</organism>
<keyword evidence="16" id="KW-0325">Glycoprotein</keyword>
<evidence type="ECO:0000256" key="14">
    <source>
        <dbReference type="ARBA" id="ARBA00023136"/>
    </source>
</evidence>
<dbReference type="PANTHER" id="PTHR45974">
    <property type="entry name" value="RECEPTOR-LIKE PROTEIN 55"/>
    <property type="match status" value="1"/>
</dbReference>
<evidence type="ECO:0000256" key="1">
    <source>
        <dbReference type="ARBA" id="ARBA00004167"/>
    </source>
</evidence>
<feature type="binding site" evidence="19">
    <location>
        <position position="1535"/>
    </location>
    <ligand>
        <name>ATP</name>
        <dbReference type="ChEBI" id="CHEBI:30616"/>
    </ligand>
</feature>
<dbReference type="InterPro" id="IPR008271">
    <property type="entry name" value="Ser/Thr_kinase_AS"/>
</dbReference>
<keyword evidence="23" id="KW-1185">Reference proteome</keyword>
<dbReference type="Pfam" id="PF08263">
    <property type="entry name" value="LRRNT_2"/>
    <property type="match status" value="2"/>
</dbReference>
<evidence type="ECO:0000256" key="7">
    <source>
        <dbReference type="ARBA" id="ARBA00022692"/>
    </source>
</evidence>
<evidence type="ECO:0000256" key="19">
    <source>
        <dbReference type="PROSITE-ProRule" id="PRU10141"/>
    </source>
</evidence>
<keyword evidence="4" id="KW-0723">Serine/threonine-protein kinase</keyword>
<dbReference type="PROSITE" id="PS00107">
    <property type="entry name" value="PROTEIN_KINASE_ATP"/>
    <property type="match status" value="1"/>
</dbReference>
<evidence type="ECO:0000313" key="22">
    <source>
        <dbReference type="EMBL" id="KAK7844679.1"/>
    </source>
</evidence>
<dbReference type="SMART" id="SM00369">
    <property type="entry name" value="LRR_TYP"/>
    <property type="match status" value="7"/>
</dbReference>
<protein>
    <recommendedName>
        <fullName evidence="3">non-specific serine/threonine protein kinase</fullName>
        <ecNumber evidence="3">2.7.11.1</ecNumber>
    </recommendedName>
</protein>
<dbReference type="InterPro" id="IPR013210">
    <property type="entry name" value="LRR_N_plant-typ"/>
</dbReference>
<dbReference type="Gene3D" id="3.30.200.20">
    <property type="entry name" value="Phosphorylase Kinase, domain 1"/>
    <property type="match status" value="1"/>
</dbReference>
<dbReference type="InterPro" id="IPR000719">
    <property type="entry name" value="Prot_kinase_dom"/>
</dbReference>
<dbReference type="InterPro" id="IPR011009">
    <property type="entry name" value="Kinase-like_dom_sf"/>
</dbReference>
<dbReference type="GO" id="GO:0016020">
    <property type="term" value="C:membrane"/>
    <property type="evidence" value="ECO:0007669"/>
    <property type="project" value="UniProtKB-SubCell"/>
</dbReference>
<evidence type="ECO:0000256" key="12">
    <source>
        <dbReference type="ARBA" id="ARBA00022840"/>
    </source>
</evidence>
<dbReference type="InterPro" id="IPR001611">
    <property type="entry name" value="Leu-rich_rpt"/>
</dbReference>
<keyword evidence="13 20" id="KW-1133">Transmembrane helix</keyword>
<evidence type="ECO:0000256" key="20">
    <source>
        <dbReference type="SAM" id="Phobius"/>
    </source>
</evidence>
<dbReference type="CDD" id="cd21699">
    <property type="entry name" value="JMTM_APP_like"/>
    <property type="match status" value="1"/>
</dbReference>
<evidence type="ECO:0000256" key="2">
    <source>
        <dbReference type="ARBA" id="ARBA00008684"/>
    </source>
</evidence>
<evidence type="ECO:0000256" key="17">
    <source>
        <dbReference type="ARBA" id="ARBA00047899"/>
    </source>
</evidence>
<dbReference type="GO" id="GO:0004674">
    <property type="term" value="F:protein serine/threonine kinase activity"/>
    <property type="evidence" value="ECO:0007669"/>
    <property type="project" value="UniProtKB-KW"/>
</dbReference>
<dbReference type="FunFam" id="3.80.10.10:FF:000387">
    <property type="entry name" value="Probable LRR receptor-like serine/threonine-protein kinase At1g06840"/>
    <property type="match status" value="2"/>
</dbReference>
<keyword evidence="15" id="KW-0675">Receptor</keyword>
<evidence type="ECO:0000313" key="23">
    <source>
        <dbReference type="Proteomes" id="UP000237347"/>
    </source>
</evidence>
<evidence type="ECO:0000256" key="11">
    <source>
        <dbReference type="ARBA" id="ARBA00022777"/>
    </source>
</evidence>
<evidence type="ECO:0000256" key="6">
    <source>
        <dbReference type="ARBA" id="ARBA00022679"/>
    </source>
</evidence>
<name>A0AAW0L191_QUESU</name>
<comment type="catalytic activity">
    <reaction evidence="17">
        <text>L-threonyl-[protein] + ATP = O-phospho-L-threonyl-[protein] + ADP + H(+)</text>
        <dbReference type="Rhea" id="RHEA:46608"/>
        <dbReference type="Rhea" id="RHEA-COMP:11060"/>
        <dbReference type="Rhea" id="RHEA-COMP:11605"/>
        <dbReference type="ChEBI" id="CHEBI:15378"/>
        <dbReference type="ChEBI" id="CHEBI:30013"/>
        <dbReference type="ChEBI" id="CHEBI:30616"/>
        <dbReference type="ChEBI" id="CHEBI:61977"/>
        <dbReference type="ChEBI" id="CHEBI:456216"/>
        <dbReference type="EC" id="2.7.11.1"/>
    </reaction>
</comment>
<evidence type="ECO:0000256" key="16">
    <source>
        <dbReference type="ARBA" id="ARBA00023180"/>
    </source>
</evidence>
<feature type="domain" description="Protein kinase" evidence="21">
    <location>
        <begin position="513"/>
        <end position="797"/>
    </location>
</feature>
<dbReference type="PANTHER" id="PTHR45974:SF134">
    <property type="entry name" value="OS01G0960400 PROTEIN"/>
    <property type="match status" value="1"/>
</dbReference>
<evidence type="ECO:0000256" key="9">
    <source>
        <dbReference type="ARBA" id="ARBA00022737"/>
    </source>
</evidence>
<dbReference type="EC" id="2.7.11.1" evidence="3"/>
<comment type="similarity">
    <text evidence="2">Belongs to the protein kinase superfamily. Ser/Thr protein kinase family.</text>
</comment>
<evidence type="ECO:0000256" key="4">
    <source>
        <dbReference type="ARBA" id="ARBA00022527"/>
    </source>
</evidence>
<feature type="transmembrane region" description="Helical" evidence="20">
    <location>
        <begin position="32"/>
        <end position="52"/>
    </location>
</feature>
<evidence type="ECO:0000256" key="10">
    <source>
        <dbReference type="ARBA" id="ARBA00022741"/>
    </source>
</evidence>
<proteinExistence type="inferred from homology"/>
<evidence type="ECO:0000256" key="3">
    <source>
        <dbReference type="ARBA" id="ARBA00012513"/>
    </source>
</evidence>
<dbReference type="FunFam" id="1.10.510.10:FF:000453">
    <property type="entry name" value="LRR receptor-like serine/threonine-protein kinase HSL2"/>
    <property type="match status" value="2"/>
</dbReference>
<keyword evidence="10 19" id="KW-0547">Nucleotide-binding</keyword>
<dbReference type="Gene3D" id="1.10.510.10">
    <property type="entry name" value="Transferase(Phosphotransferase) domain 1"/>
    <property type="match status" value="2"/>
</dbReference>
<feature type="domain" description="Protein kinase" evidence="21">
    <location>
        <begin position="1434"/>
        <end position="1752"/>
    </location>
</feature>
<dbReference type="PROSITE" id="PS50011">
    <property type="entry name" value="PROTEIN_KINASE_DOM"/>
    <property type="match status" value="2"/>
</dbReference>
<sequence>MAVITINNLNASYYGDLSSGLPRVSGMYRSKAWTFGLFIVAWLCHSLLLIGAQNPITNPEEATALRAIKSSLIDPNGNLSDWDRGDPCTSNWTAVFCYNTTLDDGYLHVQRLVLLHMNLSGTLSPELGCLSNLKILDFMWNNISGSIPKEIGSITSLELLLLNGNQLTGPLPEQLGYLPNLDRIQIDQNQISGPLPKSFANLNKTKHFHMNNNLISGQIPPELSRLPSLAHFQLDNNNFSGTTIPANYSKMSKLLKLSLRNCNLQGPIPDFSQIPNLLYLDLSSNQLNGTIPPDRFSENITTILLSDNRLTGAIPSNFSVLDLHDLQRLSIANNLLSGSVSSFIWENRALRGMEKLTVLQGNPLCSDSKLAQLCLSQPKDNNNSQSSTNYNSMCLAQACLPPYEFSPTSPVDCFCASPLFVIYRLKSPGFSDFRRYRHTFEKFLTSTLNLFHYQLYIDSFVWEEGPRLRMQLKFFPVYDAESRTHVFNRSEIQRIFDMFTSWKINNFDIFGPYEIISFSLLGFYKDVLTNVTDGASSPSSGLSKCALAGLVLGTIAGAVTLSAVVIRLIMRMHVGNYHSLSRRHHCEYLMFMKLGGHVCNNTAKCKEPLSFAMRLRIALGSAKGILYLHTEANPPIFHRDIKASNILLDSKYMAKVADFGLSRLAPVLDIEGTVPAHVSTIVKGTPGYLDPEYILTRRLTDKSDVYSLGVVFLELLTGKQPISHGKNIVREVNVECKSGMIFSAIDGRMGSYPPKCVVKFLNLALKCCEDETDARPSMAEVDRELESIWHMMPDSYIRSAGPMVTNAEKVATPPSSSSIVKDSYVSSEISAIELSSGVPCISGMYLQSRVWTYGLFMVACLCCSSLLIGASNPVTNPEEVKALWAIKSSLIDPRGNLSDWDQGDPCTSNWTGVFCYNTTLDDGYLHVQRLLLLHMNLSGNLSPQLGRLSKLKILGFMWNNISGSIPKEIGSITSLELLLLNGNQLTGPLPEELGHLPNMDRIQIDQNQISGSLPKSFANLNKMKHFHMNNNSISGQIPPELSRLPSLVHFQLDNNNFNGTTIPANYSKMPKLLKLSLRNCSLQGPIPDFSQIQSLLYLDLSSNQLNGTIPPDRFSENITTIYFIPEIPLTYVINCLSNMLSLLSHNHLTGAIPSNFSVSVLPDLQRLSIANNFLNGSVPSIIWQNRTLNGTGELTVELQYNKLSNITFTSNSYIPPNVTLGFASMPPKFSLSNQFHIKRHLDFGCDLFNFSFARFNRHSTLILKGNPLCQHSNLAQFCESETEDKNYSQNSTNTTSVCPVQACPPPYEYSPTSPVPCFCALPLVVGYRLKSPGFSDFRPYRYEFEVFLTSCLELSLYQLYIDSFTWEEGPRLGMLLKFFPVYDAENNTHVFNRSEIQRIFDIFTSWKIHNPDMFGPYEFISFSLLGFHKDDGANSPSSGLSKGALAGLVLGTIAVAVTLSAIVTLLILRRHVGKYQSFSRKPSTTSIKINDVKDFTYREMAVATNSFDKSTQVGEGGYGKVYKGILVDGTVVAIKRAQEGSLQGEKEFLTEIEFMSRCWSMTKCDEPLSFATRLRIALGSAKGILYLHTEANPPIFHRDIKASNILLDSKYMAKVADFGLSRLAPLPDIEGIGPAHVSTVVKGTPGYLDPEYILTHKLTDKSDVYSLGVVFLELLTGMRPISCGKNIVREVNVACKSGMIFSIIDGKMGSYPPKCVVKFLNLALKCCEDETNARPSMAEVVRELESIWHMMPDSDIVLANPLDTDVEKVVTTPSSSSTVKDPYVSSEISNTKLVSGVVPSITPR</sequence>
<keyword evidence="11" id="KW-0418">Kinase</keyword>
<dbReference type="GO" id="GO:0005524">
    <property type="term" value="F:ATP binding"/>
    <property type="evidence" value="ECO:0007669"/>
    <property type="project" value="UniProtKB-UniRule"/>
</dbReference>
<keyword evidence="8" id="KW-0732">Signal</keyword>